<keyword evidence="4" id="KW-0788">Thiol protease</keyword>
<comment type="similarity">
    <text evidence="1">Belongs to the peptidase C40 family.</text>
</comment>
<keyword evidence="2" id="KW-0645">Protease</keyword>
<dbReference type="GO" id="GO:0016787">
    <property type="term" value="F:hydrolase activity"/>
    <property type="evidence" value="ECO:0007669"/>
    <property type="project" value="UniProtKB-KW"/>
</dbReference>
<reference evidence="7" key="1">
    <citation type="submission" date="2023-07" db="EMBL/GenBank/DDBJ databases">
        <title>Sequencing the genomes of 1000 actinobacteria strains.</title>
        <authorList>
            <person name="Klenk H.-P."/>
        </authorList>
    </citation>
    <scope>NUCLEOTIDE SEQUENCE</scope>
    <source>
        <strain evidence="7">DSM 107476</strain>
    </source>
</reference>
<organism evidence="7 8">
    <name type="scientific">Corynebacterium guangdongense</name>
    <dbReference type="NCBI Taxonomy" id="1783348"/>
    <lineage>
        <taxon>Bacteria</taxon>
        <taxon>Bacillati</taxon>
        <taxon>Actinomycetota</taxon>
        <taxon>Actinomycetes</taxon>
        <taxon>Mycobacteriales</taxon>
        <taxon>Corynebacteriaceae</taxon>
        <taxon>Corynebacterium</taxon>
    </lineage>
</organism>
<dbReference type="EMBL" id="JAVDXZ010000001">
    <property type="protein sequence ID" value="MDR7329763.1"/>
    <property type="molecule type" value="Genomic_DNA"/>
</dbReference>
<dbReference type="Proteomes" id="UP001180840">
    <property type="component" value="Unassembled WGS sequence"/>
</dbReference>
<evidence type="ECO:0000256" key="4">
    <source>
        <dbReference type="ARBA" id="ARBA00022807"/>
    </source>
</evidence>
<dbReference type="PROSITE" id="PS51935">
    <property type="entry name" value="NLPC_P60"/>
    <property type="match status" value="1"/>
</dbReference>
<evidence type="ECO:0000256" key="2">
    <source>
        <dbReference type="ARBA" id="ARBA00022670"/>
    </source>
</evidence>
<dbReference type="PANTHER" id="PTHR47359">
    <property type="entry name" value="PEPTIDOGLYCAN DL-ENDOPEPTIDASE CWLO"/>
    <property type="match status" value="1"/>
</dbReference>
<dbReference type="RefSeq" id="WP_290194831.1">
    <property type="nucleotide sequence ID" value="NZ_CP047654.1"/>
</dbReference>
<evidence type="ECO:0000256" key="3">
    <source>
        <dbReference type="ARBA" id="ARBA00022801"/>
    </source>
</evidence>
<dbReference type="Gene3D" id="3.90.1720.10">
    <property type="entry name" value="endopeptidase domain like (from Nostoc punctiforme)"/>
    <property type="match status" value="1"/>
</dbReference>
<dbReference type="SUPFAM" id="SSF54001">
    <property type="entry name" value="Cysteine proteinases"/>
    <property type="match status" value="1"/>
</dbReference>
<keyword evidence="3 7" id="KW-0378">Hydrolase</keyword>
<evidence type="ECO:0000259" key="6">
    <source>
        <dbReference type="PROSITE" id="PS51935"/>
    </source>
</evidence>
<evidence type="ECO:0000313" key="8">
    <source>
        <dbReference type="Proteomes" id="UP001180840"/>
    </source>
</evidence>
<gene>
    <name evidence="7" type="ORF">J2S39_001439</name>
</gene>
<protein>
    <submittedName>
        <fullName evidence="7">Cell wall-associated NlpC family hydrolase</fullName>
    </submittedName>
</protein>
<dbReference type="InterPro" id="IPR051794">
    <property type="entry name" value="PG_Endopeptidase_C40"/>
</dbReference>
<dbReference type="Pfam" id="PF00877">
    <property type="entry name" value="NLPC_P60"/>
    <property type="match status" value="1"/>
</dbReference>
<keyword evidence="8" id="KW-1185">Reference proteome</keyword>
<proteinExistence type="inferred from homology"/>
<dbReference type="InterPro" id="IPR000064">
    <property type="entry name" value="NLP_P60_dom"/>
</dbReference>
<name>A0ABU2A0V7_9CORY</name>
<dbReference type="PANTHER" id="PTHR47359:SF3">
    <property type="entry name" value="NLP_P60 DOMAIN-CONTAINING PROTEIN-RELATED"/>
    <property type="match status" value="1"/>
</dbReference>
<comment type="caution">
    <text evidence="7">The sequence shown here is derived from an EMBL/GenBank/DDBJ whole genome shotgun (WGS) entry which is preliminary data.</text>
</comment>
<feature type="domain" description="NlpC/P60" evidence="6">
    <location>
        <begin position="140"/>
        <end position="254"/>
    </location>
</feature>
<evidence type="ECO:0000313" key="7">
    <source>
        <dbReference type="EMBL" id="MDR7329763.1"/>
    </source>
</evidence>
<dbReference type="InterPro" id="IPR038765">
    <property type="entry name" value="Papain-like_cys_pep_sf"/>
</dbReference>
<evidence type="ECO:0000256" key="1">
    <source>
        <dbReference type="ARBA" id="ARBA00007074"/>
    </source>
</evidence>
<feature type="signal peptide" evidence="5">
    <location>
        <begin position="1"/>
        <end position="35"/>
    </location>
</feature>
<keyword evidence="5" id="KW-0732">Signal</keyword>
<accession>A0ABU2A0V7</accession>
<sequence>MAEHRRQSIRTARRLVAATAAAASATVLVPSVANAAEVTVPGTGISAEVAGIENIPGIADVPGIEAWIPSLAGQAGSGANAQGAIDQARALPMSSAIPGFTQFLNQAESEVVYSAPVVAPAAVAAPAPAAPAPAPAPAASSTGQAIADAALSKIGSPYGWGATGPYAFDCSGLTSWAYAQAGKSIPRTSQAQAASGTPVPLSQLQPGDLIAYYGGASHVAVYVGNGMMVDALNSSSPVAQRPIDYMPIHSAFRF</sequence>
<evidence type="ECO:0000256" key="5">
    <source>
        <dbReference type="SAM" id="SignalP"/>
    </source>
</evidence>
<feature type="chain" id="PRO_5045138478" evidence="5">
    <location>
        <begin position="36"/>
        <end position="254"/>
    </location>
</feature>